<dbReference type="PATRIC" id="fig|43658.5.peg.1888"/>
<protein>
    <submittedName>
        <fullName evidence="1">Uncharacterized protein</fullName>
    </submittedName>
</protein>
<name>A0A0F4QPJ9_9GAMM</name>
<gene>
    <name evidence="1" type="ORF">TW77_08930</name>
</gene>
<comment type="caution">
    <text evidence="1">The sequence shown here is derived from an EMBL/GenBank/DDBJ whole genome shotgun (WGS) entry which is preliminary data.</text>
</comment>
<proteinExistence type="predicted"/>
<evidence type="ECO:0000313" key="2">
    <source>
        <dbReference type="Proteomes" id="UP000033452"/>
    </source>
</evidence>
<dbReference type="AlphaFoldDB" id="A0A0F4QPJ9"/>
<keyword evidence="2" id="KW-1185">Reference proteome</keyword>
<dbReference type="Proteomes" id="UP000033452">
    <property type="component" value="Unassembled WGS sequence"/>
</dbReference>
<dbReference type="EMBL" id="JXYA01000018">
    <property type="protein sequence ID" value="KJZ09613.1"/>
    <property type="molecule type" value="Genomic_DNA"/>
</dbReference>
<accession>A0A0F4QPJ9</accession>
<organism evidence="1 2">
    <name type="scientific">Pseudoalteromonas rubra</name>
    <dbReference type="NCBI Taxonomy" id="43658"/>
    <lineage>
        <taxon>Bacteria</taxon>
        <taxon>Pseudomonadati</taxon>
        <taxon>Pseudomonadota</taxon>
        <taxon>Gammaproteobacteria</taxon>
        <taxon>Alteromonadales</taxon>
        <taxon>Pseudoalteromonadaceae</taxon>
        <taxon>Pseudoalteromonas</taxon>
    </lineage>
</organism>
<reference evidence="1 2" key="1">
    <citation type="journal article" date="2015" name="BMC Genomics">
        <title>Genome mining reveals unlocked bioactive potential of marine Gram-negative bacteria.</title>
        <authorList>
            <person name="Machado H."/>
            <person name="Sonnenschein E.C."/>
            <person name="Melchiorsen J."/>
            <person name="Gram L."/>
        </authorList>
    </citation>
    <scope>NUCLEOTIDE SEQUENCE [LARGE SCALE GENOMIC DNA]</scope>
    <source>
        <strain evidence="1 2">S2471</strain>
    </source>
</reference>
<evidence type="ECO:0000313" key="1">
    <source>
        <dbReference type="EMBL" id="KJZ09613.1"/>
    </source>
</evidence>
<sequence>MKKILIGIAVVTAFGVMFSGKLARSADSLVSTQNVVENYGVENFSSGRSRANGNRAAGSSLVKSGGCSVVLRHVDSWFGLDKCQA</sequence>
<dbReference type="OrthoDB" id="6293031at2"/>
<dbReference type="RefSeq" id="WP_046004636.1">
    <property type="nucleotide sequence ID" value="NZ_JXYA01000018.1"/>
</dbReference>